<organism evidence="2">
    <name type="scientific">marine sediment metagenome</name>
    <dbReference type="NCBI Taxonomy" id="412755"/>
    <lineage>
        <taxon>unclassified sequences</taxon>
        <taxon>metagenomes</taxon>
        <taxon>ecological metagenomes</taxon>
    </lineage>
</organism>
<dbReference type="AlphaFoldDB" id="X1GAK9"/>
<dbReference type="EMBL" id="BARU01022218">
    <property type="protein sequence ID" value="GAH54272.1"/>
    <property type="molecule type" value="Genomic_DNA"/>
</dbReference>
<dbReference type="InterPro" id="IPR000014">
    <property type="entry name" value="PAS"/>
</dbReference>
<gene>
    <name evidence="2" type="ORF">S03H2_36226</name>
</gene>
<dbReference type="InterPro" id="IPR000700">
    <property type="entry name" value="PAS-assoc_C"/>
</dbReference>
<reference evidence="2" key="1">
    <citation type="journal article" date="2014" name="Front. Microbiol.">
        <title>High frequency of phylogenetically diverse reductive dehalogenase-homologous genes in deep subseafloor sedimentary metagenomes.</title>
        <authorList>
            <person name="Kawai M."/>
            <person name="Futagami T."/>
            <person name="Toyoda A."/>
            <person name="Takaki Y."/>
            <person name="Nishi S."/>
            <person name="Hori S."/>
            <person name="Arai W."/>
            <person name="Tsubouchi T."/>
            <person name="Morono Y."/>
            <person name="Uchiyama I."/>
            <person name="Ito T."/>
            <person name="Fujiyama A."/>
            <person name="Inagaki F."/>
            <person name="Takami H."/>
        </authorList>
    </citation>
    <scope>NUCLEOTIDE SEQUENCE</scope>
    <source>
        <strain evidence="2">Expedition CK06-06</strain>
    </source>
</reference>
<accession>X1GAK9</accession>
<dbReference type="NCBIfam" id="TIGR00229">
    <property type="entry name" value="sensory_box"/>
    <property type="match status" value="1"/>
</dbReference>
<dbReference type="InterPro" id="IPR001610">
    <property type="entry name" value="PAC"/>
</dbReference>
<protein>
    <recommendedName>
        <fullName evidence="1">PAC domain-containing protein</fullName>
    </recommendedName>
</protein>
<proteinExistence type="predicted"/>
<dbReference type="Gene3D" id="3.30.450.20">
    <property type="entry name" value="PAS domain"/>
    <property type="match status" value="1"/>
</dbReference>
<feature type="domain" description="PAC" evidence="1">
    <location>
        <begin position="7"/>
        <end position="59"/>
    </location>
</feature>
<comment type="caution">
    <text evidence="2">The sequence shown here is derived from an EMBL/GenBank/DDBJ whole genome shotgun (WGS) entry which is preliminary data.</text>
</comment>
<dbReference type="PROSITE" id="PS50113">
    <property type="entry name" value="PAC"/>
    <property type="match status" value="1"/>
</dbReference>
<sequence>MKTGYSGVYEKEYIRKDGSIFPIRIQAWLIMDKKQQPDRLIGIVQDISSEKKVESNMKQKLVLVPGIAGNELLWQFQIRHLSYIADIVVPDVSNCNSREEWVEAILNCTEGK</sequence>
<name>X1GAK9_9ZZZZ</name>
<dbReference type="InterPro" id="IPR035965">
    <property type="entry name" value="PAS-like_dom_sf"/>
</dbReference>
<dbReference type="SUPFAM" id="SSF55785">
    <property type="entry name" value="PYP-like sensor domain (PAS domain)"/>
    <property type="match status" value="1"/>
</dbReference>
<evidence type="ECO:0000313" key="2">
    <source>
        <dbReference type="EMBL" id="GAH54272.1"/>
    </source>
</evidence>
<evidence type="ECO:0000259" key="1">
    <source>
        <dbReference type="PROSITE" id="PS50113"/>
    </source>
</evidence>
<dbReference type="SMART" id="SM00086">
    <property type="entry name" value="PAC"/>
    <property type="match status" value="1"/>
</dbReference>
<feature type="non-terminal residue" evidence="2">
    <location>
        <position position="112"/>
    </location>
</feature>